<dbReference type="SUPFAM" id="SSF57701">
    <property type="entry name" value="Zn2/Cys6 DNA-binding domain"/>
    <property type="match status" value="1"/>
</dbReference>
<dbReference type="OrthoDB" id="4491390at2759"/>
<accession>F9GFW6</accession>
<keyword evidence="1" id="KW-0539">Nucleus</keyword>
<dbReference type="PANTHER" id="PTHR38791:SF12">
    <property type="entry name" value="TRANSCRIPTION FACTOR DOMAIN-CONTAINING PROTEIN-RELATED"/>
    <property type="match status" value="1"/>
</dbReference>
<feature type="non-terminal residue" evidence="4">
    <location>
        <position position="409"/>
    </location>
</feature>
<protein>
    <recommendedName>
        <fullName evidence="3">Zn(2)-C6 fungal-type domain-containing protein</fullName>
    </recommendedName>
</protein>
<dbReference type="GO" id="GO:0000981">
    <property type="term" value="F:DNA-binding transcription factor activity, RNA polymerase II-specific"/>
    <property type="evidence" value="ECO:0007669"/>
    <property type="project" value="InterPro"/>
</dbReference>
<evidence type="ECO:0000313" key="4">
    <source>
        <dbReference type="EMBL" id="EGU71943.1"/>
    </source>
</evidence>
<dbReference type="InterPro" id="IPR053175">
    <property type="entry name" value="DHMBA_Reg_Transcription_Factor"/>
</dbReference>
<comment type="caution">
    <text evidence="4">The sequence shown here is derived from an EMBL/GenBank/DDBJ whole genome shotgun (WGS) entry which is preliminary data.</text>
</comment>
<gene>
    <name evidence="4" type="ORF">FOXB_17550</name>
</gene>
<dbReference type="EMBL" id="AFQF01007317">
    <property type="protein sequence ID" value="EGU71943.1"/>
    <property type="molecule type" value="Genomic_DNA"/>
</dbReference>
<evidence type="ECO:0000256" key="2">
    <source>
        <dbReference type="SAM" id="MobiDB-lite"/>
    </source>
</evidence>
<dbReference type="PROSITE" id="PS00463">
    <property type="entry name" value="ZN2_CY6_FUNGAL_1"/>
    <property type="match status" value="1"/>
</dbReference>
<organism evidence="4">
    <name type="scientific">Fusarium oxysporum (strain Fo5176)</name>
    <name type="common">Fusarium vascular wilt</name>
    <dbReference type="NCBI Taxonomy" id="660025"/>
    <lineage>
        <taxon>Eukaryota</taxon>
        <taxon>Fungi</taxon>
        <taxon>Dikarya</taxon>
        <taxon>Ascomycota</taxon>
        <taxon>Pezizomycotina</taxon>
        <taxon>Sordariomycetes</taxon>
        <taxon>Hypocreomycetidae</taxon>
        <taxon>Hypocreales</taxon>
        <taxon>Nectriaceae</taxon>
        <taxon>Fusarium</taxon>
        <taxon>Fusarium oxysporum species complex</taxon>
    </lineage>
</organism>
<dbReference type="STRING" id="660025.F9GFW6"/>
<evidence type="ECO:0000259" key="3">
    <source>
        <dbReference type="PROSITE" id="PS50048"/>
    </source>
</evidence>
<dbReference type="Pfam" id="PF00172">
    <property type="entry name" value="Zn_clus"/>
    <property type="match status" value="1"/>
</dbReference>
<evidence type="ECO:0000256" key="1">
    <source>
        <dbReference type="ARBA" id="ARBA00023242"/>
    </source>
</evidence>
<dbReference type="PROSITE" id="PS50048">
    <property type="entry name" value="ZN2_CY6_FUNGAL_2"/>
    <property type="match status" value="1"/>
</dbReference>
<dbReference type="SMART" id="SM00066">
    <property type="entry name" value="GAL4"/>
    <property type="match status" value="1"/>
</dbReference>
<dbReference type="GO" id="GO:0008270">
    <property type="term" value="F:zinc ion binding"/>
    <property type="evidence" value="ECO:0007669"/>
    <property type="project" value="InterPro"/>
</dbReference>
<dbReference type="Gene3D" id="4.10.240.10">
    <property type="entry name" value="Zn(2)-C6 fungal-type DNA-binding domain"/>
    <property type="match status" value="1"/>
</dbReference>
<reference evidence="4" key="1">
    <citation type="journal article" date="2012" name="Mol. Plant Microbe Interact.">
        <title>A highly conserved effector in Fusarium oxysporum is required for full virulence on Arabidopsis.</title>
        <authorList>
            <person name="Thatcher L.F."/>
            <person name="Gardiner D.M."/>
            <person name="Kazan K."/>
            <person name="Manners J."/>
        </authorList>
    </citation>
    <scope>NUCLEOTIDE SEQUENCE [LARGE SCALE GENOMIC DNA]</scope>
    <source>
        <strain evidence="4">Fo5176</strain>
    </source>
</reference>
<dbReference type="InterPro" id="IPR036864">
    <property type="entry name" value="Zn2-C6_fun-type_DNA-bd_sf"/>
</dbReference>
<dbReference type="Pfam" id="PF11951">
    <property type="entry name" value="Fungal_trans_2"/>
    <property type="match status" value="1"/>
</dbReference>
<dbReference type="PANTHER" id="PTHR38791">
    <property type="entry name" value="ZN(II)2CYS6 TRANSCRIPTION FACTOR (EUROFUNG)-RELATED-RELATED"/>
    <property type="match status" value="1"/>
</dbReference>
<proteinExistence type="predicted"/>
<feature type="domain" description="Zn(2)-C6 fungal-type" evidence="3">
    <location>
        <begin position="10"/>
        <end position="38"/>
    </location>
</feature>
<dbReference type="InterPro" id="IPR021858">
    <property type="entry name" value="Fun_TF"/>
</dbReference>
<dbReference type="CDD" id="cd00067">
    <property type="entry name" value="GAL4"/>
    <property type="match status" value="1"/>
</dbReference>
<sequence>MVFPGTLSQGCSRCRKRKIKCDGRRPGCKRCELYKVTCPGYDRPLAFRFHVEPGHSLVRDEPGRPPPQTLVSDEGPNWGKSRCKSSGVARQPQPSFEDESISYFLHEYCVFPGPGVFRGHLDFLEGMYRNSSRASCIRPATLAATYMSLSRHYKSSTLYVTARNYYGAALRAVNRDLSASKRPLKDETFASLMLLGMIENIECQGQTTKAVHMEGISKLFEVVGHRVLANVDESSLNGWIFTQMFYRAAKRITASDGPPSTPSEQRDMLVPVIKQAMAIAAGLAAIDREAIPTKLQPQQTTDKRPTAPQNQPLISFQSQWTACKWSLFTMFLVLFFERLHLCSKTLLQLGTTNSPETQLAKTAATIADKQLTTMIHMLSSAMPYLMGEVDSQGLPLPAPQRQNVVMYHM</sequence>
<name>F9GFW6_FUSOF</name>
<feature type="region of interest" description="Disordered" evidence="2">
    <location>
        <begin position="57"/>
        <end position="94"/>
    </location>
</feature>
<dbReference type="InterPro" id="IPR001138">
    <property type="entry name" value="Zn2Cys6_DnaBD"/>
</dbReference>
<dbReference type="AlphaFoldDB" id="F9GFW6"/>